<protein>
    <submittedName>
        <fullName evidence="1">Uncharacterized protein</fullName>
    </submittedName>
</protein>
<sequence>MASVISRDAVLKMAAASVAAAGAEPREMSERKPAFIRIVLIFELLLQNFCFVLEFINGAAVSADPEVLAGGYALPQGPWMEAITIEEAIGDRINVLGETVLFYQYYFLFLDHFWIFKNEQNLELALRSTLKMATT</sequence>
<organism evidence="1 2">
    <name type="scientific">Pelobates cultripes</name>
    <name type="common">Western spadefoot toad</name>
    <dbReference type="NCBI Taxonomy" id="61616"/>
    <lineage>
        <taxon>Eukaryota</taxon>
        <taxon>Metazoa</taxon>
        <taxon>Chordata</taxon>
        <taxon>Craniata</taxon>
        <taxon>Vertebrata</taxon>
        <taxon>Euteleostomi</taxon>
        <taxon>Amphibia</taxon>
        <taxon>Batrachia</taxon>
        <taxon>Anura</taxon>
        <taxon>Pelobatoidea</taxon>
        <taxon>Pelobatidae</taxon>
        <taxon>Pelobates</taxon>
    </lineage>
</organism>
<keyword evidence="2" id="KW-1185">Reference proteome</keyword>
<dbReference type="AlphaFoldDB" id="A0AAD1W222"/>
<dbReference type="EMBL" id="OW240915">
    <property type="protein sequence ID" value="CAH2283606.1"/>
    <property type="molecule type" value="Genomic_DNA"/>
</dbReference>
<evidence type="ECO:0000313" key="1">
    <source>
        <dbReference type="EMBL" id="CAH2283606.1"/>
    </source>
</evidence>
<reference evidence="1" key="1">
    <citation type="submission" date="2022-03" db="EMBL/GenBank/DDBJ databases">
        <authorList>
            <person name="Alioto T."/>
            <person name="Alioto T."/>
            <person name="Gomez Garrido J."/>
        </authorList>
    </citation>
    <scope>NUCLEOTIDE SEQUENCE</scope>
</reference>
<accession>A0AAD1W222</accession>
<gene>
    <name evidence="1" type="ORF">PECUL_23A050952</name>
</gene>
<dbReference type="Proteomes" id="UP001295444">
    <property type="component" value="Chromosome 04"/>
</dbReference>
<evidence type="ECO:0000313" key="2">
    <source>
        <dbReference type="Proteomes" id="UP001295444"/>
    </source>
</evidence>
<proteinExistence type="predicted"/>
<name>A0AAD1W222_PELCU</name>